<dbReference type="Gene3D" id="6.20.120.30">
    <property type="entry name" value="PilM protein, C-terminal domain"/>
    <property type="match status" value="1"/>
</dbReference>
<evidence type="ECO:0000313" key="2">
    <source>
        <dbReference type="EMBL" id="SHJ06335.1"/>
    </source>
</evidence>
<accession>A0A8G2C9A4</accession>
<dbReference type="RefSeq" id="WP_020000513.1">
    <property type="nucleotide sequence ID" value="NZ_CP192219.1"/>
</dbReference>
<name>A0A8G2C9A4_9BACT</name>
<dbReference type="InterPro" id="IPR009987">
    <property type="entry name" value="IM_PilM"/>
</dbReference>
<dbReference type="InterPro" id="IPR041884">
    <property type="entry name" value="PilM_C-ter"/>
</dbReference>
<sequence length="142" mass="15224">MKALAVFVVLLGVIAMYATQAPFGQSDESAQSVATNYVIYRNAAIMCAVNTPAITVSLTPSMLGLPSDWRALRNWKNRIEGNTLYVYGEATAQEVVVIENILKGSFAVGVNQHNRLVTAHGTGVTLPAFIPEGNVTTVISVR</sequence>
<gene>
    <name evidence="2" type="ORF">SAMN05660830_01525</name>
</gene>
<feature type="signal peptide" evidence="1">
    <location>
        <begin position="1"/>
        <end position="20"/>
    </location>
</feature>
<dbReference type="InterPro" id="IPR041883">
    <property type="entry name" value="PilM_N-ter"/>
</dbReference>
<dbReference type="Pfam" id="PF07419">
    <property type="entry name" value="PilM"/>
    <property type="match status" value="1"/>
</dbReference>
<dbReference type="EMBL" id="FQZR01000003">
    <property type="protein sequence ID" value="SHJ06335.1"/>
    <property type="molecule type" value="Genomic_DNA"/>
</dbReference>
<dbReference type="AlphaFoldDB" id="A0A8G2C9A4"/>
<comment type="caution">
    <text evidence="2">The sequence shown here is derived from an EMBL/GenBank/DDBJ whole genome shotgun (WGS) entry which is preliminary data.</text>
</comment>
<protein>
    <submittedName>
        <fullName evidence="2">PilM protein</fullName>
    </submittedName>
</protein>
<feature type="chain" id="PRO_5034455315" evidence="1">
    <location>
        <begin position="21"/>
        <end position="142"/>
    </location>
</feature>
<proteinExistence type="predicted"/>
<dbReference type="Proteomes" id="UP000184001">
    <property type="component" value="Unassembled WGS sequence"/>
</dbReference>
<organism evidence="2 3">
    <name type="scientific">Halodesulfovibrio aestuarii</name>
    <dbReference type="NCBI Taxonomy" id="126333"/>
    <lineage>
        <taxon>Bacteria</taxon>
        <taxon>Pseudomonadati</taxon>
        <taxon>Thermodesulfobacteriota</taxon>
        <taxon>Desulfovibrionia</taxon>
        <taxon>Desulfovibrionales</taxon>
        <taxon>Desulfovibrionaceae</taxon>
        <taxon>Halodesulfovibrio</taxon>
    </lineage>
</organism>
<evidence type="ECO:0000256" key="1">
    <source>
        <dbReference type="SAM" id="SignalP"/>
    </source>
</evidence>
<reference evidence="2 3" key="1">
    <citation type="submission" date="2016-11" db="EMBL/GenBank/DDBJ databases">
        <authorList>
            <person name="Varghese N."/>
            <person name="Submissions S."/>
        </authorList>
    </citation>
    <scope>NUCLEOTIDE SEQUENCE [LARGE SCALE GENOMIC DNA]</scope>
    <source>
        <strain evidence="2 3">DSM 17919</strain>
    </source>
</reference>
<evidence type="ECO:0000313" key="3">
    <source>
        <dbReference type="Proteomes" id="UP000184001"/>
    </source>
</evidence>
<dbReference type="Gene3D" id="3.30.1300.90">
    <property type="entry name" value="PilM protein, N-terminal domain"/>
    <property type="match status" value="1"/>
</dbReference>
<keyword evidence="1" id="KW-0732">Signal</keyword>